<feature type="coiled-coil region" evidence="1">
    <location>
        <begin position="36"/>
        <end position="70"/>
    </location>
</feature>
<gene>
    <name evidence="2" type="ORF">BTUL_0097g00140</name>
</gene>
<dbReference type="AlphaFoldDB" id="A0A4Z1EM92"/>
<dbReference type="EMBL" id="PQXH01000097">
    <property type="protein sequence ID" value="TGO11962.1"/>
    <property type="molecule type" value="Genomic_DNA"/>
</dbReference>
<name>A0A4Z1EM92_9HELO</name>
<protein>
    <submittedName>
        <fullName evidence="2">Uncharacterized protein</fullName>
    </submittedName>
</protein>
<evidence type="ECO:0000313" key="3">
    <source>
        <dbReference type="Proteomes" id="UP000297777"/>
    </source>
</evidence>
<reference evidence="2 3" key="1">
    <citation type="submission" date="2017-12" db="EMBL/GenBank/DDBJ databases">
        <title>Comparative genomics of Botrytis spp.</title>
        <authorList>
            <person name="Valero-Jimenez C.A."/>
            <person name="Tapia P."/>
            <person name="Veloso J."/>
            <person name="Silva-Moreno E."/>
            <person name="Staats M."/>
            <person name="Valdes J.H."/>
            <person name="Van Kan J.A.L."/>
        </authorList>
    </citation>
    <scope>NUCLEOTIDE SEQUENCE [LARGE SCALE GENOMIC DNA]</scope>
    <source>
        <strain evidence="2 3">Bt9001</strain>
    </source>
</reference>
<accession>A0A4Z1EM92</accession>
<dbReference type="OrthoDB" id="3533921at2759"/>
<keyword evidence="1" id="KW-0175">Coiled coil</keyword>
<comment type="caution">
    <text evidence="2">The sequence shown here is derived from an EMBL/GenBank/DDBJ whole genome shotgun (WGS) entry which is preliminary data.</text>
</comment>
<keyword evidence="3" id="KW-1185">Reference proteome</keyword>
<organism evidence="2 3">
    <name type="scientific">Botrytis tulipae</name>
    <dbReference type="NCBI Taxonomy" id="87230"/>
    <lineage>
        <taxon>Eukaryota</taxon>
        <taxon>Fungi</taxon>
        <taxon>Dikarya</taxon>
        <taxon>Ascomycota</taxon>
        <taxon>Pezizomycotina</taxon>
        <taxon>Leotiomycetes</taxon>
        <taxon>Helotiales</taxon>
        <taxon>Sclerotiniaceae</taxon>
        <taxon>Botrytis</taxon>
    </lineage>
</organism>
<proteinExistence type="predicted"/>
<evidence type="ECO:0000256" key="1">
    <source>
        <dbReference type="SAM" id="Coils"/>
    </source>
</evidence>
<dbReference type="Proteomes" id="UP000297777">
    <property type="component" value="Unassembled WGS sequence"/>
</dbReference>
<sequence>MQELERAAILGATARRGSSVTLIHRAYVPLITFFLLPALVNRVKNLEQSNKALKNRVLGHENTIASLEHNLKLQASRVHALELNQQNQNAVIQSYDRTRKSYDMQIATLESFKSCHDQQFETQDLFRSLQDKKIQLLNDRLKNHEDCFINKTNTCIQSIGLDLKSQKSKIENQERDLDEKLALYQSILMEKQERELGEKLASYEENLLQKVKKIILADLLGSETQPGDIGGKHEPRIVRHIELLAVQKGKGDTNSGAIYMSYYALGFGV</sequence>
<evidence type="ECO:0000313" key="2">
    <source>
        <dbReference type="EMBL" id="TGO11962.1"/>
    </source>
</evidence>